<keyword evidence="1" id="KW-0597">Phosphoprotein</keyword>
<dbReference type="Gene3D" id="3.40.50.2300">
    <property type="match status" value="1"/>
</dbReference>
<dbReference type="RefSeq" id="WP_379820896.1">
    <property type="nucleotide sequence ID" value="NZ_JBHUMD010000024.1"/>
</dbReference>
<dbReference type="SMART" id="SM00448">
    <property type="entry name" value="REC"/>
    <property type="match status" value="1"/>
</dbReference>
<feature type="modified residue" description="4-aspartylphosphate" evidence="1">
    <location>
        <position position="64"/>
    </location>
</feature>
<proteinExistence type="predicted"/>
<dbReference type="PROSITE" id="PS50110">
    <property type="entry name" value="RESPONSE_REGULATORY"/>
    <property type="match status" value="1"/>
</dbReference>
<sequence length="221" mass="25395">MKTSLSVLAIDDHMVVLEGYRSIFNMLEGNKFESLTFTKARDCKSGYDVLEKYKDIPFDIAVIDYSIPEYPEMKLFSGHDMAVEVRRLMPDCKIVMMTMHKEVEIMSNILTNVNPEGFINKSDCNTEEIAECFEAVLNDEKYYSPTISSYIKRQQKGIMLDDIDTKIIVLLSKGIRTKNLSKYIPLSDSAIEKRKYKVKKILDVTGDDEALIEEARKQGYL</sequence>
<evidence type="ECO:0000313" key="3">
    <source>
        <dbReference type="EMBL" id="MFD2602455.1"/>
    </source>
</evidence>
<reference evidence="4" key="1">
    <citation type="journal article" date="2019" name="Int. J. Syst. Evol. Microbiol.">
        <title>The Global Catalogue of Microorganisms (GCM) 10K type strain sequencing project: providing services to taxonomists for standard genome sequencing and annotation.</title>
        <authorList>
            <consortium name="The Broad Institute Genomics Platform"/>
            <consortium name="The Broad Institute Genome Sequencing Center for Infectious Disease"/>
            <person name="Wu L."/>
            <person name="Ma J."/>
        </authorList>
    </citation>
    <scope>NUCLEOTIDE SEQUENCE [LARGE SCALE GENOMIC DNA]</scope>
    <source>
        <strain evidence="4">KCTC 42107</strain>
    </source>
</reference>
<dbReference type="Pfam" id="PF00072">
    <property type="entry name" value="Response_reg"/>
    <property type="match status" value="1"/>
</dbReference>
<dbReference type="InterPro" id="IPR011006">
    <property type="entry name" value="CheY-like_superfamily"/>
</dbReference>
<gene>
    <name evidence="3" type="ORF">ACFSR3_10345</name>
</gene>
<evidence type="ECO:0000313" key="4">
    <source>
        <dbReference type="Proteomes" id="UP001597480"/>
    </source>
</evidence>
<name>A0ABW5NU62_9FLAO</name>
<protein>
    <submittedName>
        <fullName evidence="3">Response regulator transcription factor</fullName>
    </submittedName>
</protein>
<feature type="domain" description="Response regulatory" evidence="2">
    <location>
        <begin position="6"/>
        <end position="136"/>
    </location>
</feature>
<evidence type="ECO:0000259" key="2">
    <source>
        <dbReference type="PROSITE" id="PS50110"/>
    </source>
</evidence>
<dbReference type="SUPFAM" id="SSF52172">
    <property type="entry name" value="CheY-like"/>
    <property type="match status" value="1"/>
</dbReference>
<keyword evidence="4" id="KW-1185">Reference proteome</keyword>
<dbReference type="InterPro" id="IPR001789">
    <property type="entry name" value="Sig_transdc_resp-reg_receiver"/>
</dbReference>
<dbReference type="Proteomes" id="UP001597480">
    <property type="component" value="Unassembled WGS sequence"/>
</dbReference>
<dbReference type="CDD" id="cd17535">
    <property type="entry name" value="REC_NarL-like"/>
    <property type="match status" value="1"/>
</dbReference>
<dbReference type="EMBL" id="JBHUMD010000024">
    <property type="protein sequence ID" value="MFD2602455.1"/>
    <property type="molecule type" value="Genomic_DNA"/>
</dbReference>
<accession>A0ABW5NU62</accession>
<evidence type="ECO:0000256" key="1">
    <source>
        <dbReference type="PROSITE-ProRule" id="PRU00169"/>
    </source>
</evidence>
<dbReference type="InterPro" id="IPR058245">
    <property type="entry name" value="NreC/VraR/RcsB-like_REC"/>
</dbReference>
<organism evidence="3 4">
    <name type="scientific">Flavobacterium suzhouense</name>
    <dbReference type="NCBI Taxonomy" id="1529638"/>
    <lineage>
        <taxon>Bacteria</taxon>
        <taxon>Pseudomonadati</taxon>
        <taxon>Bacteroidota</taxon>
        <taxon>Flavobacteriia</taxon>
        <taxon>Flavobacteriales</taxon>
        <taxon>Flavobacteriaceae</taxon>
        <taxon>Flavobacterium</taxon>
    </lineage>
</organism>
<comment type="caution">
    <text evidence="3">The sequence shown here is derived from an EMBL/GenBank/DDBJ whole genome shotgun (WGS) entry which is preliminary data.</text>
</comment>